<dbReference type="GO" id="GO:0008237">
    <property type="term" value="F:metallopeptidase activity"/>
    <property type="evidence" value="ECO:0007669"/>
    <property type="project" value="InterPro"/>
</dbReference>
<evidence type="ECO:0000313" key="3">
    <source>
        <dbReference type="EMBL" id="CAA9559580.1"/>
    </source>
</evidence>
<feature type="compositionally biased region" description="Low complexity" evidence="1">
    <location>
        <begin position="48"/>
        <end position="63"/>
    </location>
</feature>
<dbReference type="Gene3D" id="1.10.390.10">
    <property type="entry name" value="Neutral Protease Domain 2"/>
    <property type="match status" value="1"/>
</dbReference>
<gene>
    <name evidence="3" type="ORF">AVDCRST_MAG49-2289</name>
</gene>
<dbReference type="PANTHER" id="PTHR45726">
    <property type="entry name" value="LEUKOTRIENE A-4 HYDROLASE"/>
    <property type="match status" value="1"/>
</dbReference>
<feature type="domain" description="Peptidase M1 membrane alanine aminopeptidase" evidence="2">
    <location>
        <begin position="331"/>
        <end position="536"/>
    </location>
</feature>
<dbReference type="CDD" id="cd09604">
    <property type="entry name" value="M1_APN_like"/>
    <property type="match status" value="1"/>
</dbReference>
<dbReference type="SUPFAM" id="SSF55486">
    <property type="entry name" value="Metalloproteases ('zincins'), catalytic domain"/>
    <property type="match status" value="1"/>
</dbReference>
<dbReference type="InterPro" id="IPR014782">
    <property type="entry name" value="Peptidase_M1_dom"/>
</dbReference>
<accession>A0A6J4UW45</accession>
<dbReference type="PANTHER" id="PTHR45726:SF3">
    <property type="entry name" value="LEUKOTRIENE A-4 HYDROLASE"/>
    <property type="match status" value="1"/>
</dbReference>
<protein>
    <recommendedName>
        <fullName evidence="2">Peptidase M1 membrane alanine aminopeptidase domain-containing protein</fullName>
    </recommendedName>
</protein>
<dbReference type="AlphaFoldDB" id="A0A6J4UW45"/>
<organism evidence="3">
    <name type="scientific">uncultured Thermomicrobiales bacterium</name>
    <dbReference type="NCBI Taxonomy" id="1645740"/>
    <lineage>
        <taxon>Bacteria</taxon>
        <taxon>Pseudomonadati</taxon>
        <taxon>Thermomicrobiota</taxon>
        <taxon>Thermomicrobia</taxon>
        <taxon>Thermomicrobiales</taxon>
        <taxon>environmental samples</taxon>
    </lineage>
</organism>
<dbReference type="EMBL" id="CADCWG010000157">
    <property type="protein sequence ID" value="CAA9559580.1"/>
    <property type="molecule type" value="Genomic_DNA"/>
</dbReference>
<dbReference type="InterPro" id="IPR027268">
    <property type="entry name" value="Peptidase_M4/M1_CTD_sf"/>
</dbReference>
<evidence type="ECO:0000259" key="2">
    <source>
        <dbReference type="Pfam" id="PF01433"/>
    </source>
</evidence>
<dbReference type="InterPro" id="IPR034015">
    <property type="entry name" value="M1_LTA4H"/>
</dbReference>
<feature type="region of interest" description="Disordered" evidence="1">
    <location>
        <begin position="48"/>
        <end position="67"/>
    </location>
</feature>
<reference evidence="3" key="1">
    <citation type="submission" date="2020-02" db="EMBL/GenBank/DDBJ databases">
        <authorList>
            <person name="Meier V. D."/>
        </authorList>
    </citation>
    <scope>NUCLEOTIDE SEQUENCE</scope>
    <source>
        <strain evidence="3">AVDCRST_MAG49</strain>
    </source>
</reference>
<name>A0A6J4UW45_9BACT</name>
<dbReference type="GO" id="GO:0008270">
    <property type="term" value="F:zinc ion binding"/>
    <property type="evidence" value="ECO:0007669"/>
    <property type="project" value="InterPro"/>
</dbReference>
<evidence type="ECO:0000256" key="1">
    <source>
        <dbReference type="SAM" id="MobiDB-lite"/>
    </source>
</evidence>
<dbReference type="Pfam" id="PF01433">
    <property type="entry name" value="Peptidase_M1"/>
    <property type="match status" value="1"/>
</dbReference>
<sequence length="556" mass="59706">MLTQFGYPRPRVARHAVRLLLLGLLLGLLLTSFAIPGDAATGTMARATPATPAAPAPEVGPGDADPDLYAPVLPDQRDAVYAETAGRLSRYRIEATIVPAAETRPATITGTVDLRVYNDAGEDRDALYFRLYANDDRYAEGGMTLDAVAVAGVPTTPELSVADTVARVPLSAPLATGAAIDLTVGFAATVPTAAAESYGMFNYAPDSGTLALAHWFPILAGYGQDGAWNLAPPSANGDPVFANTALYDVALTAPTDLVLVTTGSEVDAAPAGDGATRHRFVSGPVRDFTVVADDDYETVTEEVDGTTVVSHFNPANAEGGAAVLRFGAQALRHFNERLGAYPYAEMDLVDLTVRNGAAGIEFPQLMFIGGDYYDDPNLARGVPTFLEDVVAHEVLHQWWYALVGNDQYVDAFIDEGLTNYLTMVYFELVYGPEVGAEQTEIYLERPYLRVLFSRGDDVVDRPTDDFASGGLYAVMVYNKAALGFGAIREAIGDEAFFGALRAYAADYRFEVAVPGDLLAAFEAAAGEELDELWRHWFEAAEGAEDYTRDDLDRDAR</sequence>
<proteinExistence type="predicted"/>